<feature type="transmembrane region" description="Helical" evidence="1">
    <location>
        <begin position="12"/>
        <end position="32"/>
    </location>
</feature>
<keyword evidence="1" id="KW-0812">Transmembrane</keyword>
<feature type="non-terminal residue" evidence="2">
    <location>
        <position position="1"/>
    </location>
</feature>
<proteinExistence type="predicted"/>
<dbReference type="PANTHER" id="PTHR22943:SF248">
    <property type="entry name" value="SEVEN TM RECEPTOR"/>
    <property type="match status" value="1"/>
</dbReference>
<feature type="non-terminal residue" evidence="2">
    <location>
        <position position="320"/>
    </location>
</feature>
<keyword evidence="3" id="KW-1185">Reference proteome</keyword>
<dbReference type="Pfam" id="PF10326">
    <property type="entry name" value="7TM_GPCR_Str"/>
    <property type="match status" value="2"/>
</dbReference>
<protein>
    <recommendedName>
        <fullName evidence="4">G protein-coupled receptor</fullName>
    </recommendedName>
</protein>
<feature type="transmembrane region" description="Helical" evidence="1">
    <location>
        <begin position="291"/>
        <end position="311"/>
    </location>
</feature>
<dbReference type="PANTHER" id="PTHR22943">
    <property type="entry name" value="7-TRANSMEMBRANE DOMAIN RECEPTOR C.ELEGANS"/>
    <property type="match status" value="1"/>
</dbReference>
<keyword evidence="1" id="KW-1133">Transmembrane helix</keyword>
<feature type="transmembrane region" description="Helical" evidence="1">
    <location>
        <begin position="149"/>
        <end position="167"/>
    </location>
</feature>
<evidence type="ECO:0008006" key="4">
    <source>
        <dbReference type="Google" id="ProtNLM"/>
    </source>
</evidence>
<gene>
    <name evidence="2" type="ORF">PMAYCL1PPCAC_16322</name>
</gene>
<organism evidence="2 3">
    <name type="scientific">Pristionchus mayeri</name>
    <dbReference type="NCBI Taxonomy" id="1317129"/>
    <lineage>
        <taxon>Eukaryota</taxon>
        <taxon>Metazoa</taxon>
        <taxon>Ecdysozoa</taxon>
        <taxon>Nematoda</taxon>
        <taxon>Chromadorea</taxon>
        <taxon>Rhabditida</taxon>
        <taxon>Rhabditina</taxon>
        <taxon>Diplogasteromorpha</taxon>
        <taxon>Diplogasteroidea</taxon>
        <taxon>Neodiplogasteridae</taxon>
        <taxon>Pristionchus</taxon>
    </lineage>
</organism>
<feature type="transmembrane region" description="Helical" evidence="1">
    <location>
        <begin position="253"/>
        <end position="271"/>
    </location>
</feature>
<accession>A0AAN5CKH8</accession>
<evidence type="ECO:0000256" key="1">
    <source>
        <dbReference type="SAM" id="Phobius"/>
    </source>
</evidence>
<feature type="transmembrane region" description="Helical" evidence="1">
    <location>
        <begin position="44"/>
        <end position="63"/>
    </location>
</feature>
<dbReference type="EMBL" id="BTRK01000004">
    <property type="protein sequence ID" value="GMR46127.1"/>
    <property type="molecule type" value="Genomic_DNA"/>
</dbReference>
<dbReference type="InterPro" id="IPR019428">
    <property type="entry name" value="7TM_GPCR_serpentine_rcpt_Str"/>
</dbReference>
<evidence type="ECO:0000313" key="2">
    <source>
        <dbReference type="EMBL" id="GMR46127.1"/>
    </source>
</evidence>
<dbReference type="Proteomes" id="UP001328107">
    <property type="component" value="Unassembled WGS sequence"/>
</dbReference>
<evidence type="ECO:0000313" key="3">
    <source>
        <dbReference type="Proteomes" id="UP001328107"/>
    </source>
</evidence>
<comment type="caution">
    <text evidence="2">The sequence shown here is derived from an EMBL/GenBank/DDBJ whole genome shotgun (WGS) entry which is preliminary data.</text>
</comment>
<sequence>TAMNLISLANRVELCNFWTGLILNILLIYLIFNVKRSESAYKYLQLSFVLNDIAFATISYVLGDKMIVKGHTFAMFLTSPYDFAASCLSLRVHVLQHSGRGRLQLSLSLLGRHQHPTHSALLHTMVSTFSGPLGNGRICSVVRKIRQKIFRILPMIRYLNCYILYPATEEGRAFVAPEMARKYGLNARTQAVVMADYYRNGEYDMQPIIGVLIFVAIISTGLGFMIFCIVSILRHLSLAKAISARTRRLQYALFRTLIVQTIVPVVFLHANCGNTILSPLFGIDISFMCDWISTACSCFAPFDAIATILLMRDYRATVWS</sequence>
<feature type="transmembrane region" description="Helical" evidence="1">
    <location>
        <begin position="208"/>
        <end position="233"/>
    </location>
</feature>
<keyword evidence="1" id="KW-0472">Membrane</keyword>
<name>A0AAN5CKH8_9BILA</name>
<reference evidence="3" key="1">
    <citation type="submission" date="2022-10" db="EMBL/GenBank/DDBJ databases">
        <title>Genome assembly of Pristionchus species.</title>
        <authorList>
            <person name="Yoshida K."/>
            <person name="Sommer R.J."/>
        </authorList>
    </citation>
    <scope>NUCLEOTIDE SEQUENCE [LARGE SCALE GENOMIC DNA]</scope>
    <source>
        <strain evidence="3">RS5460</strain>
    </source>
</reference>
<dbReference type="AlphaFoldDB" id="A0AAN5CKH8"/>